<dbReference type="InterPro" id="IPR025513">
    <property type="entry name" value="DUF4401"/>
</dbReference>
<organism evidence="3 4">
    <name type="scientific">Advenella kashmirensis (strain DSM 17095 / LMG 22695 / WT001)</name>
    <name type="common">Tetrathiobacter kashmirensis</name>
    <dbReference type="NCBI Taxonomy" id="1036672"/>
    <lineage>
        <taxon>Bacteria</taxon>
        <taxon>Pseudomonadati</taxon>
        <taxon>Pseudomonadota</taxon>
        <taxon>Betaproteobacteria</taxon>
        <taxon>Burkholderiales</taxon>
        <taxon>Alcaligenaceae</taxon>
    </lineage>
</organism>
<accession>I3U7T0</accession>
<evidence type="ECO:0000256" key="1">
    <source>
        <dbReference type="SAM" id="Phobius"/>
    </source>
</evidence>
<keyword evidence="4" id="KW-1185">Reference proteome</keyword>
<dbReference type="InterPro" id="IPR025833">
    <property type="entry name" value="GDYXXLXY"/>
</dbReference>
<evidence type="ECO:0000259" key="2">
    <source>
        <dbReference type="Pfam" id="PF14351"/>
    </source>
</evidence>
<keyword evidence="1" id="KW-0472">Membrane</keyword>
<feature type="domain" description="DUF4401" evidence="2">
    <location>
        <begin position="3"/>
        <end position="285"/>
    </location>
</feature>
<keyword evidence="1" id="KW-1133">Transmembrane helix</keyword>
<sequence length="453" mass="50305">MTLMLVGLLLLAFEVFSGTYIDYADRSLPILGLIVGLLILYHMYHIPWFQFMCAVAALVLFAILWPQYSPGLALDRADTGLSGYHRDAEWVSFLNELAPVYIVLATVILMGLPAVWLRRYKTLAWALLCVPLGAYVIHMSGVSYSDHQSVQQGQNMLAMVLSKWHLPTRFPMVYLCNLVFALLPVGVAWLSARRRRVFGADQTVVLLVLLVLGVLWGDLPGVQLGLLLCLLGYELHYRSMLVVGVVSIVVFLAQFYFQLHFLLLDKAYFLTAQGAVLLVTALLWYRTRPVTANGTQAANHEGALDSRSDMPARPDDRRFANGNALSVPEAGSGRGWLRIPVFASIVAGLLAVLAAANVDIMQKEAIIRDGTRFVVALRPVDPRSLMQGDYMTLNFASQGGDDGDVFADYSHRYVELKPDAQGVYHFTRTLPQMMSPASQAMWWCAIAGRWMSG</sequence>
<feature type="transmembrane region" description="Helical" evidence="1">
    <location>
        <begin position="239"/>
        <end position="256"/>
    </location>
</feature>
<protein>
    <recommendedName>
        <fullName evidence="2">DUF4401 domain-containing protein</fullName>
    </recommendedName>
</protein>
<keyword evidence="1" id="KW-0812">Transmembrane</keyword>
<evidence type="ECO:0000313" key="3">
    <source>
        <dbReference type="EMBL" id="AFK61068.1"/>
    </source>
</evidence>
<dbReference type="Pfam" id="PF14351">
    <property type="entry name" value="DUF4401"/>
    <property type="match status" value="1"/>
</dbReference>
<feature type="transmembrane region" description="Helical" evidence="1">
    <location>
        <begin position="98"/>
        <end position="117"/>
    </location>
</feature>
<dbReference type="KEGG" id="aka:TKWG_02100"/>
<name>I3U7T0_ADVKW</name>
<feature type="transmembrane region" description="Helical" evidence="1">
    <location>
        <begin position="204"/>
        <end position="233"/>
    </location>
</feature>
<dbReference type="Proteomes" id="UP000005267">
    <property type="component" value="Chromosome"/>
</dbReference>
<feature type="transmembrane region" description="Helical" evidence="1">
    <location>
        <begin position="268"/>
        <end position="285"/>
    </location>
</feature>
<dbReference type="Pfam" id="PF14345">
    <property type="entry name" value="GDYXXLXY"/>
    <property type="match status" value="1"/>
</dbReference>
<feature type="transmembrane region" description="Helical" evidence="1">
    <location>
        <begin position="51"/>
        <end position="68"/>
    </location>
</feature>
<feature type="transmembrane region" description="Helical" evidence="1">
    <location>
        <begin position="172"/>
        <end position="192"/>
    </location>
</feature>
<evidence type="ECO:0000313" key="4">
    <source>
        <dbReference type="Proteomes" id="UP000005267"/>
    </source>
</evidence>
<dbReference type="AlphaFoldDB" id="I3U7T0"/>
<gene>
    <name evidence="3" type="ordered locus">TKWG_02100</name>
</gene>
<feature type="transmembrane region" description="Helical" evidence="1">
    <location>
        <begin position="335"/>
        <end position="358"/>
    </location>
</feature>
<reference evidence="3 4" key="1">
    <citation type="journal article" date="2011" name="J. Bacteriol.">
        <title>Whole-genome shotgun sequencing of the sulfur-oxidizing chemoautotroph Tetrathiobacter kashmirensis.</title>
        <authorList>
            <person name="Ghosh W."/>
            <person name="George A."/>
            <person name="Agarwal A."/>
            <person name="Raj P."/>
            <person name="Alam M."/>
            <person name="Pyne P."/>
            <person name="Das Gupta S.K."/>
        </authorList>
    </citation>
    <scope>NUCLEOTIDE SEQUENCE [LARGE SCALE GENOMIC DNA]</scope>
    <source>
        <strain evidence="3 4">WT001</strain>
    </source>
</reference>
<dbReference type="EMBL" id="CP003555">
    <property type="protein sequence ID" value="AFK61068.1"/>
    <property type="molecule type" value="Genomic_DNA"/>
</dbReference>
<reference evidence="4" key="2">
    <citation type="journal article" date="2013" name="PLoS ONE">
        <title>Genome implosion elicits host-confinement in Alcaligenaceae: evidence from the comparative genomics of Tetrathiobacter kashmirensis, a pathogen in the making.</title>
        <authorList>
            <person name="Ghosh W."/>
            <person name="Alam M."/>
            <person name="Roy C."/>
            <person name="Pyne P."/>
            <person name="George A."/>
            <person name="Chakraborty R."/>
            <person name="Majumder S."/>
            <person name="Agarwal A."/>
            <person name="Chakraborty S."/>
            <person name="Majumdar S."/>
            <person name="Gupta S.K."/>
        </authorList>
    </citation>
    <scope>NUCLEOTIDE SEQUENCE [LARGE SCALE GENOMIC DNA]</scope>
    <source>
        <strain evidence="4">WT001</strain>
    </source>
</reference>
<proteinExistence type="predicted"/>
<dbReference type="STRING" id="1036672.TKWG_02100"/>
<dbReference type="HOGENOM" id="CLU_603612_0_0_4"/>
<feature type="transmembrane region" description="Helical" evidence="1">
    <location>
        <begin position="124"/>
        <end position="144"/>
    </location>
</feature>
<feature type="transmembrane region" description="Helical" evidence="1">
    <location>
        <begin position="27"/>
        <end position="44"/>
    </location>
</feature>